<reference evidence="1 2" key="1">
    <citation type="submission" date="2016-08" db="EMBL/GenBank/DDBJ databases">
        <title>Genome of Bacillus solimangrovi GH2-4.</title>
        <authorList>
            <person name="Lim S."/>
            <person name="Kim B.-C."/>
        </authorList>
    </citation>
    <scope>NUCLEOTIDE SEQUENCE [LARGE SCALE GENOMIC DNA]</scope>
    <source>
        <strain evidence="1 2">GH2-4</strain>
    </source>
</reference>
<gene>
    <name evidence="1" type="ORF">BFG57_09160</name>
</gene>
<evidence type="ECO:0000313" key="1">
    <source>
        <dbReference type="EMBL" id="OEH94210.1"/>
    </source>
</evidence>
<dbReference type="PROSITE" id="PS51257">
    <property type="entry name" value="PROKAR_LIPOPROTEIN"/>
    <property type="match status" value="1"/>
</dbReference>
<accession>A0A1E5LJF1</accession>
<dbReference type="EMBL" id="MJEH01000004">
    <property type="protein sequence ID" value="OEH94210.1"/>
    <property type="molecule type" value="Genomic_DNA"/>
</dbReference>
<dbReference type="RefSeq" id="WP_069715773.1">
    <property type="nucleotide sequence ID" value="NZ_MJEH01000004.1"/>
</dbReference>
<evidence type="ECO:0000313" key="2">
    <source>
        <dbReference type="Proteomes" id="UP000095209"/>
    </source>
</evidence>
<name>A0A1E5LJF1_9BACI</name>
<sequence>MYKYFFIILILFLTACSEKEVDAPSTTVEEDAQLRQMNVSDKTISKQEAVQLVREHLNLIENDQTKIEFDHMQDANYVIHVYETITDSSNSTHSTTLGWYLVNQHTHKIENLQ</sequence>
<protein>
    <submittedName>
        <fullName evidence="1">Uncharacterized protein</fullName>
    </submittedName>
</protein>
<keyword evidence="2" id="KW-1185">Reference proteome</keyword>
<dbReference type="OrthoDB" id="574706at2"/>
<proteinExistence type="predicted"/>
<organism evidence="1 2">
    <name type="scientific">Bacillus solimangrovi</name>
    <dbReference type="NCBI Taxonomy" id="1305675"/>
    <lineage>
        <taxon>Bacteria</taxon>
        <taxon>Bacillati</taxon>
        <taxon>Bacillota</taxon>
        <taxon>Bacilli</taxon>
        <taxon>Bacillales</taxon>
        <taxon>Bacillaceae</taxon>
        <taxon>Bacillus</taxon>
    </lineage>
</organism>
<comment type="caution">
    <text evidence="1">The sequence shown here is derived from an EMBL/GenBank/DDBJ whole genome shotgun (WGS) entry which is preliminary data.</text>
</comment>
<dbReference type="Proteomes" id="UP000095209">
    <property type="component" value="Unassembled WGS sequence"/>
</dbReference>
<dbReference type="AlphaFoldDB" id="A0A1E5LJF1"/>